<feature type="domain" description="EGF-like" evidence="17">
    <location>
        <begin position="2106"/>
        <end position="2147"/>
    </location>
</feature>
<dbReference type="SUPFAM" id="SSF57424">
    <property type="entry name" value="LDL receptor-like module"/>
    <property type="match status" value="1"/>
</dbReference>
<evidence type="ECO:0000256" key="15">
    <source>
        <dbReference type="SAM" id="MobiDB-lite"/>
    </source>
</evidence>
<dbReference type="PANTHER" id="PTHR24040">
    <property type="entry name" value="LAMININ G-LIKE DOMAIN-CONTAINING PROTEIN"/>
    <property type="match status" value="1"/>
</dbReference>
<feature type="disulfide bond" evidence="13">
    <location>
        <begin position="2137"/>
        <end position="2146"/>
    </location>
</feature>
<dbReference type="RefSeq" id="XP_038045895.1">
    <property type="nucleotide sequence ID" value="XM_038189967.1"/>
</dbReference>
<dbReference type="InterPro" id="IPR000742">
    <property type="entry name" value="EGF"/>
</dbReference>
<keyword evidence="8" id="KW-0106">Calcium</keyword>
<dbReference type="InterPro" id="IPR049883">
    <property type="entry name" value="NOTCH1_EGF-like"/>
</dbReference>
<dbReference type="GO" id="GO:0007160">
    <property type="term" value="P:cell-matrix adhesion"/>
    <property type="evidence" value="ECO:0007669"/>
    <property type="project" value="InterPro"/>
</dbReference>
<dbReference type="Pfam" id="PF06119">
    <property type="entry name" value="NIDO"/>
    <property type="match status" value="1"/>
</dbReference>
<dbReference type="Pfam" id="PF07645">
    <property type="entry name" value="EGF_CA"/>
    <property type="match status" value="7"/>
</dbReference>
<dbReference type="FunFam" id="2.10.25.10:FF:000005">
    <property type="entry name" value="Fibrillin 2"/>
    <property type="match status" value="1"/>
</dbReference>
<evidence type="ECO:0000256" key="11">
    <source>
        <dbReference type="ARBA" id="ARBA00023157"/>
    </source>
</evidence>
<feature type="disulfide bond" evidence="13">
    <location>
        <begin position="1729"/>
        <end position="1738"/>
    </location>
</feature>
<dbReference type="GO" id="GO:0005509">
    <property type="term" value="F:calcium ion binding"/>
    <property type="evidence" value="ECO:0007669"/>
    <property type="project" value="InterPro"/>
</dbReference>
<sequence length="2309" mass="248359">MIATALHIKQISLSHVPDFSSFCISSGDIDSGSGSGSGSGSASGDIDSGSGSGSASGSASGDINFLCADGTTRFPFSSFCDGKPDCPDGEDEVGCGTCFIPFGPDAGDQVLSPIGAVGDRAKDFVSPLFSPRTYFPYCNHLYQNLYFSDNGVIILLDSGSYEGYAYPSTDSSTFDSLDNTAIVAPFWADVKGSLLTSLESNVFYQVYDSSNSNADQGRMMDLVSARVNADPAHSYFTANWMLVITWYKVPAISPNPATNTFQAVLATDGVHSFVLFSYANMNWDATLLGNDKVISGFTCGGGGQKTYIDVPFSMHYRPDQVTGNTGKLGCWIFQMDNNPSDFVNPRQFCYDWHSRQDSSTLVNLINRRQWQHNICPCSAIWLRFDRRFIFILPSVVLPSSSTPRVANQFCVMSIIQFPGSPGVKCCYNGFGFLSDEVGALEASRMEVSPYNPWWFNNDLYQQNFVEDILPRFYCCEESDLCHLYQDQRPSALCYIRRPVRVGWFWGDPHITTLDGVEYTFNGLGEFMLVEIEETGLTFELQARTKRVTDAETQELTDATYFTAFSARHGSNNRIEVKLNDDATDLVTTVNGNVVALTSIASEFEDLTVLREATSPFRIHADWTSDIQLLFRVANGIADVEVVLPNTLKGKIKGLLGQWDDDPSNEALRRDGNVQQPTGPNNKMLERDYFEFGTTWRTTPETSLFYYVNNNDWNTCNNLDFVPKFLEDLIAEATPQDLAAAREQCGNNTMCLYDRLASHDESISAATLMQTIVNEETNLIISNTPPNITTSVESVNVIVGENFTLEVTATDADGQEIIYNLLEDISGASISQDGVFKWNPLDKTKVKLGIVASDGTFNTSVQPIVKLCDCQNGGSCLFDQYTLDSNIALDSFAIVLCECPEGWSGDFCQDNYDACADKPCFVGVTCIDDEPPSLNNTCGPCPEGFFGDGNFCEDVNECEIYTPSSEGGMGCDQGCVNILNGFTCSCTDGYLLHVDGRRCIDIDECTLVTDECSEFAECINVPGGYNCTCNTGYNDDNGNGRSCSDINECNLQNECSNNADCRNTAGSYACSCQDGFEGNGETCADVNECTRSLDNCHEQATCSNTIGGFNCTCSEGWLGDGVTCANENECDRVVNVCHLQAECTDTTGSFTCECSAGYIGDGQTCSDIDECDLQLDDCVQSCNNTEGSFDCYCSPGFSLDADLKNCTADSGCVNATCINGDCYDVGGVAGCICYRGFASNESDLICEDIDECSQQQHSCEAADLCDNTIGGYQCTCRDGYALDNDMRTCSDIDECSLPQSDAMAATCTDNAVCINVPGTYNCSCILGFAANDTGFCEDIDECSGPSPCGLSSRCENNEGSFLCVCPAGYYGDPYSECIDIDECETTPDICDPMATCSNLNGSHACACLDGFEGNGTNCQDVDECALSLCSPDSQCTDTEGSFYCTCNSGFIAPDDSTGVECIDVNECELNMDDCAEVVSQCVNSNGSFSCICSDGYEMSMGGMCVDINECLTNPCSGADVVCANLPGTYDCQCAQGFYQDGSTCAAGFSYNASASFVDVSGAVVAGNLFNLLANYVQYLQDLKNATEAAFESSSIAGDFGDVVVRDITRISDAEAVVRFSLNFRMFVPENTIVQAFLMQLTGSRGGQLLPNHRLIAETFIVGEPKCVDLPCMNNSTCTESNTAASGYFCNCLAGYSGTFCEIAPCDDTPCQNSGTCVTDATSSTGYRCTCAVGYTGQNCQTLLPCDLDNRCQNGAECTNNILDALGYTCTCPAGFTSHDCESEVCVTTCANNGAMDSVACTCSCVANWGGATCTVCSLDCQNGGTLNGTTCACDCAQNWAGTECTVCQLECQNNGTLNEQTCQCQCAPGWNGLQCTDCSLTCENGLTLNSDTCECTCAQSWIGTDCEVCPLTAASCLPGTLDVNNCECVCPIAISGRTCEVANPCLGTSLCPGAGKYCMADIYNSAGYECVCNALDGYLAQAGGTCERLASRIFRLRVVGMNGNPVAFTPEFSNHVSTASKQFLSLSARVVLYVLQQNGLTSAVRDVIGIRVVSGGSLIVEYAAFYSDENSAPTILTIQYALQSGSRLSDSADYLDVDTGYVTSTSSVSSCPPNYCANGGSCSVDFVLYPIFSFTCSCQTSFTGERCETVIPLEPGVTITTTVSMTTPSPGLSTLSIILIAAGILLVLLLTLLLIMCITCMVMRPRHKLVRYGRPGWGDGMVPIPYGHHNYGLDHNGDRESESRSDDIEMHQLQQALGRSMYPQPDSAGRLDSFSRPYVASGNEELYRVLDGRPRNSRPAPAGAVFNPTY</sequence>
<dbReference type="FunFam" id="2.10.25.10:FF:000038">
    <property type="entry name" value="Fibrillin 2"/>
    <property type="match status" value="7"/>
</dbReference>
<dbReference type="Pfam" id="PF12947">
    <property type="entry name" value="EGF_3"/>
    <property type="match status" value="4"/>
</dbReference>
<dbReference type="SUPFAM" id="SSF57196">
    <property type="entry name" value="EGF/Laminin"/>
    <property type="match status" value="3"/>
</dbReference>
<feature type="disulfide bond" evidence="14">
    <location>
        <begin position="80"/>
        <end position="95"/>
    </location>
</feature>
<dbReference type="Pfam" id="PF00008">
    <property type="entry name" value="EGF"/>
    <property type="match status" value="2"/>
</dbReference>
<dbReference type="InterPro" id="IPR009030">
    <property type="entry name" value="Growth_fac_rcpt_cys_sf"/>
</dbReference>
<evidence type="ECO:0000256" key="4">
    <source>
        <dbReference type="ARBA" id="ARBA00022536"/>
    </source>
</evidence>
<evidence type="ECO:0000259" key="17">
    <source>
        <dbReference type="PROSITE" id="PS50026"/>
    </source>
</evidence>
<evidence type="ECO:0000256" key="13">
    <source>
        <dbReference type="PROSITE-ProRule" id="PRU00076"/>
    </source>
</evidence>
<comment type="subcellular location">
    <subcellularLocation>
        <location evidence="1">Membrane</location>
    </subcellularLocation>
    <subcellularLocation>
        <location evidence="2">Secreted</location>
    </subcellularLocation>
</comment>
<accession>A0A913Z564</accession>
<feature type="transmembrane region" description="Helical" evidence="16">
    <location>
        <begin position="2174"/>
        <end position="2201"/>
    </location>
</feature>
<feature type="domain" description="NIDO" evidence="19">
    <location>
        <begin position="185"/>
        <end position="338"/>
    </location>
</feature>
<feature type="domain" description="EGF-like" evidence="17">
    <location>
        <begin position="1419"/>
        <end position="1455"/>
    </location>
</feature>
<evidence type="ECO:0000256" key="1">
    <source>
        <dbReference type="ARBA" id="ARBA00004370"/>
    </source>
</evidence>
<dbReference type="GeneID" id="119720324"/>
<evidence type="ECO:0000313" key="22">
    <source>
        <dbReference type="Proteomes" id="UP000887568"/>
    </source>
</evidence>
<dbReference type="SMART" id="SM00723">
    <property type="entry name" value="AMOP"/>
    <property type="match status" value="1"/>
</dbReference>
<dbReference type="InterPro" id="IPR018097">
    <property type="entry name" value="EGF_Ca-bd_CS"/>
</dbReference>
<evidence type="ECO:0000256" key="7">
    <source>
        <dbReference type="ARBA" id="ARBA00022737"/>
    </source>
</evidence>
<evidence type="ECO:0000259" key="18">
    <source>
        <dbReference type="PROSITE" id="PS50856"/>
    </source>
</evidence>
<dbReference type="OMA" id="QSATHIN"/>
<feature type="domain" description="EGF-like" evidence="17">
    <location>
        <begin position="1505"/>
        <end position="1544"/>
    </location>
</feature>
<dbReference type="PROSITE" id="PS51220">
    <property type="entry name" value="NIDO"/>
    <property type="match status" value="1"/>
</dbReference>
<keyword evidence="22" id="KW-1185">Reference proteome</keyword>
<dbReference type="Gene3D" id="2.10.25.10">
    <property type="entry name" value="Laminin"/>
    <property type="match status" value="20"/>
</dbReference>
<feature type="domain" description="EGF-like" evidence="17">
    <location>
        <begin position="1166"/>
        <end position="1206"/>
    </location>
</feature>
<dbReference type="PANTHER" id="PTHR24040:SF16">
    <property type="entry name" value="FIBRILLIN-2-LIKE PROTEIN"/>
    <property type="match status" value="1"/>
</dbReference>
<feature type="domain" description="EGF-like" evidence="17">
    <location>
        <begin position="1661"/>
        <end position="1697"/>
    </location>
</feature>
<dbReference type="GO" id="GO:0005576">
    <property type="term" value="C:extracellular region"/>
    <property type="evidence" value="ECO:0007669"/>
    <property type="project" value="UniProtKB-SubCell"/>
</dbReference>
<dbReference type="SMART" id="SM00179">
    <property type="entry name" value="EGF_CA"/>
    <property type="match status" value="16"/>
</dbReference>
<feature type="domain" description="VWFD" evidence="20">
    <location>
        <begin position="500"/>
        <end position="703"/>
    </location>
</feature>
<dbReference type="PROSITE" id="PS50026">
    <property type="entry name" value="EGF_3"/>
    <property type="match status" value="15"/>
</dbReference>
<dbReference type="PROSITE" id="PS01187">
    <property type="entry name" value="EGF_CA"/>
    <property type="match status" value="5"/>
</dbReference>
<proteinExistence type="predicted"/>
<dbReference type="PROSITE" id="PS00010">
    <property type="entry name" value="ASX_HYDROXYL"/>
    <property type="match status" value="11"/>
</dbReference>
<dbReference type="PROSITE" id="PS51233">
    <property type="entry name" value="VWFD"/>
    <property type="match status" value="1"/>
</dbReference>
<evidence type="ECO:0000256" key="10">
    <source>
        <dbReference type="ARBA" id="ARBA00023136"/>
    </source>
</evidence>
<feature type="domain" description="EGF-like" evidence="17">
    <location>
        <begin position="1084"/>
        <end position="1124"/>
    </location>
</feature>
<feature type="domain" description="EGF-like" evidence="17">
    <location>
        <begin position="1247"/>
        <end position="1289"/>
    </location>
</feature>
<dbReference type="InterPro" id="IPR051145">
    <property type="entry name" value="GAS-SHBG-PROS"/>
</dbReference>
<dbReference type="SUPFAM" id="SSF57184">
    <property type="entry name" value="Growth factor receptor domain"/>
    <property type="match status" value="7"/>
</dbReference>
<feature type="disulfide bond" evidence="13">
    <location>
        <begin position="1770"/>
        <end position="1779"/>
    </location>
</feature>
<keyword evidence="5 16" id="KW-0812">Transmembrane</keyword>
<dbReference type="PROSITE" id="PS00022">
    <property type="entry name" value="EGF_1"/>
    <property type="match status" value="3"/>
</dbReference>
<keyword evidence="10 16" id="KW-0472">Membrane</keyword>
<evidence type="ECO:0000256" key="8">
    <source>
        <dbReference type="ARBA" id="ARBA00022837"/>
    </source>
</evidence>
<dbReference type="SMART" id="SM00192">
    <property type="entry name" value="LDLa"/>
    <property type="match status" value="1"/>
</dbReference>
<keyword evidence="3" id="KW-0964">Secreted</keyword>
<dbReference type="PROSITE" id="PS50068">
    <property type="entry name" value="LDLRA_2"/>
    <property type="match status" value="1"/>
</dbReference>
<feature type="domain" description="EGF-like" evidence="17">
    <location>
        <begin position="1378"/>
        <end position="1418"/>
    </location>
</feature>
<evidence type="ECO:0000313" key="21">
    <source>
        <dbReference type="EnsemblMetazoa" id="XP_038045895.1"/>
    </source>
</evidence>
<feature type="domain" description="EGF-like" evidence="17">
    <location>
        <begin position="1740"/>
        <end position="1780"/>
    </location>
</feature>
<evidence type="ECO:0000256" key="2">
    <source>
        <dbReference type="ARBA" id="ARBA00004613"/>
    </source>
</evidence>
<feature type="domain" description="EGF-like" evidence="17">
    <location>
        <begin position="1000"/>
        <end position="1038"/>
    </location>
</feature>
<dbReference type="InterPro" id="IPR001881">
    <property type="entry name" value="EGF-like_Ca-bd_dom"/>
</dbReference>
<dbReference type="GO" id="GO:0016020">
    <property type="term" value="C:membrane"/>
    <property type="evidence" value="ECO:0007669"/>
    <property type="project" value="UniProtKB-SubCell"/>
</dbReference>
<dbReference type="InterPro" id="IPR036055">
    <property type="entry name" value="LDL_receptor-like_sf"/>
</dbReference>
<feature type="domain" description="AMOP" evidence="18">
    <location>
        <begin position="341"/>
        <end position="488"/>
    </location>
</feature>
<dbReference type="CDD" id="cd00054">
    <property type="entry name" value="EGF_CA"/>
    <property type="match status" value="10"/>
</dbReference>
<dbReference type="InterPro" id="IPR026823">
    <property type="entry name" value="cEGF"/>
</dbReference>
<organism evidence="21 22">
    <name type="scientific">Patiria miniata</name>
    <name type="common">Bat star</name>
    <name type="synonym">Asterina miniata</name>
    <dbReference type="NCBI Taxonomy" id="46514"/>
    <lineage>
        <taxon>Eukaryota</taxon>
        <taxon>Metazoa</taxon>
        <taxon>Echinodermata</taxon>
        <taxon>Eleutherozoa</taxon>
        <taxon>Asterozoa</taxon>
        <taxon>Asteroidea</taxon>
        <taxon>Valvatacea</taxon>
        <taxon>Valvatida</taxon>
        <taxon>Asterinidae</taxon>
        <taxon>Patiria</taxon>
    </lineage>
</organism>
<evidence type="ECO:0000256" key="12">
    <source>
        <dbReference type="ARBA" id="ARBA00023180"/>
    </source>
</evidence>
<protein>
    <submittedName>
        <fullName evidence="21">Uncharacterized protein</fullName>
    </submittedName>
</protein>
<feature type="region of interest" description="Disordered" evidence="15">
    <location>
        <begin position="662"/>
        <end position="682"/>
    </location>
</feature>
<dbReference type="InterPro" id="IPR000152">
    <property type="entry name" value="EGF-type_Asp/Asn_hydroxyl_site"/>
</dbReference>
<feature type="compositionally biased region" description="Low complexity" evidence="15">
    <location>
        <begin position="42"/>
        <end position="55"/>
    </location>
</feature>
<feature type="region of interest" description="Disordered" evidence="15">
    <location>
        <begin position="2290"/>
        <end position="2309"/>
    </location>
</feature>
<keyword evidence="6" id="KW-0732">Signal</keyword>
<evidence type="ECO:0000256" key="9">
    <source>
        <dbReference type="ARBA" id="ARBA00022989"/>
    </source>
</evidence>
<dbReference type="Pfam" id="PF12662">
    <property type="entry name" value="cEGF"/>
    <property type="match status" value="1"/>
</dbReference>
<dbReference type="OrthoDB" id="5966313at2759"/>
<evidence type="ECO:0000256" key="6">
    <source>
        <dbReference type="ARBA" id="ARBA00022729"/>
    </source>
</evidence>
<evidence type="ECO:0000256" key="16">
    <source>
        <dbReference type="SAM" id="Phobius"/>
    </source>
</evidence>
<evidence type="ECO:0000256" key="3">
    <source>
        <dbReference type="ARBA" id="ARBA00022525"/>
    </source>
</evidence>
<evidence type="ECO:0000259" key="19">
    <source>
        <dbReference type="PROSITE" id="PS51220"/>
    </source>
</evidence>
<reference evidence="21" key="1">
    <citation type="submission" date="2022-11" db="UniProtKB">
        <authorList>
            <consortium name="EnsemblMetazoa"/>
        </authorList>
    </citation>
    <scope>IDENTIFICATION</scope>
</reference>
<dbReference type="SMART" id="SM00181">
    <property type="entry name" value="EGF"/>
    <property type="match status" value="25"/>
</dbReference>
<feature type="domain" description="EGF-like" evidence="17">
    <location>
        <begin position="1700"/>
        <end position="1739"/>
    </location>
</feature>
<dbReference type="InterPro" id="IPR002172">
    <property type="entry name" value="LDrepeatLR_classA_rpt"/>
</dbReference>
<dbReference type="InterPro" id="IPR024731">
    <property type="entry name" value="NELL2-like_EGF"/>
</dbReference>
<feature type="domain" description="EGF-like" evidence="17">
    <location>
        <begin position="1125"/>
        <end position="1165"/>
    </location>
</feature>
<feature type="region of interest" description="Disordered" evidence="15">
    <location>
        <begin position="34"/>
        <end position="55"/>
    </location>
</feature>
<feature type="domain" description="EGF-like" evidence="17">
    <location>
        <begin position="1337"/>
        <end position="1375"/>
    </location>
</feature>
<keyword evidence="7" id="KW-0677">Repeat</keyword>
<dbReference type="InterPro" id="IPR005533">
    <property type="entry name" value="AMOP_dom"/>
</dbReference>
<evidence type="ECO:0000259" key="20">
    <source>
        <dbReference type="PROSITE" id="PS51233"/>
    </source>
</evidence>
<dbReference type="GO" id="GO:0071944">
    <property type="term" value="C:cell periphery"/>
    <property type="evidence" value="ECO:0007669"/>
    <property type="project" value="UniProtKB-ARBA"/>
</dbReference>
<dbReference type="SMART" id="SM00216">
    <property type="entry name" value="VWD"/>
    <property type="match status" value="1"/>
</dbReference>
<dbReference type="SMART" id="SM00539">
    <property type="entry name" value="NIDO"/>
    <property type="match status" value="1"/>
</dbReference>
<keyword evidence="12" id="KW-0325">Glycoprotein</keyword>
<comment type="caution">
    <text evidence="13">Lacks conserved residue(s) required for the propagation of feature annotation.</text>
</comment>
<dbReference type="CDD" id="cd00112">
    <property type="entry name" value="LDLa"/>
    <property type="match status" value="1"/>
</dbReference>
<keyword evidence="4 13" id="KW-0245">EGF-like domain</keyword>
<dbReference type="Proteomes" id="UP000887568">
    <property type="component" value="Unplaced"/>
</dbReference>
<keyword evidence="11 13" id="KW-1015">Disulfide bond</keyword>
<dbReference type="InterPro" id="IPR001846">
    <property type="entry name" value="VWF_type-D"/>
</dbReference>
<evidence type="ECO:0000256" key="14">
    <source>
        <dbReference type="PROSITE-ProRule" id="PRU00124"/>
    </source>
</evidence>
<feature type="domain" description="EGF-like" evidence="17">
    <location>
        <begin position="1290"/>
        <end position="1336"/>
    </location>
</feature>
<evidence type="ECO:0000256" key="5">
    <source>
        <dbReference type="ARBA" id="ARBA00022692"/>
    </source>
</evidence>
<dbReference type="EnsemblMetazoa" id="XM_038189967.1">
    <property type="protein sequence ID" value="XP_038045895.1"/>
    <property type="gene ID" value="LOC119720324"/>
</dbReference>
<name>A0A913Z564_PATMI</name>
<dbReference type="InterPro" id="IPR003886">
    <property type="entry name" value="NIDO_dom"/>
</dbReference>
<keyword evidence="9 16" id="KW-1133">Transmembrane helix</keyword>
<feature type="domain" description="EGF-like" evidence="17">
    <location>
        <begin position="1044"/>
        <end position="1083"/>
    </location>
</feature>
<dbReference type="FunFam" id="2.10.25.10:FF:000014">
    <property type="entry name" value="Latent-transforming growth factor beta-binding protein 3"/>
    <property type="match status" value="1"/>
</dbReference>
<dbReference type="PROSITE" id="PS01186">
    <property type="entry name" value="EGF_2"/>
    <property type="match status" value="11"/>
</dbReference>
<dbReference type="PROSITE" id="PS50856">
    <property type="entry name" value="AMOP"/>
    <property type="match status" value="1"/>
</dbReference>